<feature type="coiled-coil region" evidence="1">
    <location>
        <begin position="60"/>
        <end position="90"/>
    </location>
</feature>
<organism evidence="3">
    <name type="scientific">Magnetococcus massalia (strain MO-1)</name>
    <dbReference type="NCBI Taxonomy" id="451514"/>
    <lineage>
        <taxon>Bacteria</taxon>
        <taxon>Pseudomonadati</taxon>
        <taxon>Pseudomonadota</taxon>
        <taxon>Magnetococcia</taxon>
        <taxon>Magnetococcales</taxon>
        <taxon>Magnetococcaceae</taxon>
        <taxon>Magnetococcus</taxon>
    </lineage>
</organism>
<accession>A0A1S7LHX4</accession>
<dbReference type="AlphaFoldDB" id="A0A1S7LHX4"/>
<dbReference type="EMBL" id="LO017727">
    <property type="protein sequence ID" value="CRH06535.1"/>
    <property type="molecule type" value="Genomic_DNA"/>
</dbReference>
<dbReference type="InterPro" id="IPR002514">
    <property type="entry name" value="Transposase_8"/>
</dbReference>
<reference evidence="3" key="1">
    <citation type="submission" date="2015-04" db="EMBL/GenBank/DDBJ databases">
        <authorList>
            <person name="Syromyatnikov M.Y."/>
            <person name="Popov V.N."/>
        </authorList>
    </citation>
    <scope>NUCLEOTIDE SEQUENCE</scope>
    <source>
        <strain evidence="3">MO-1</strain>
    </source>
</reference>
<sequence length="98" mass="11048">MRKSKNYSPEFRAEAVKLILEQGLSLEIASQRLSIPKSTLSTWVKAAKKGGVTMPGGRSVSELEDQIRLLRKELNQVRQERDVLKKATENSISQCNTF</sequence>
<dbReference type="InterPro" id="IPR009057">
    <property type="entry name" value="Homeodomain-like_sf"/>
</dbReference>
<name>A0A1S7LHX4_MAGMO</name>
<evidence type="ECO:0000313" key="3">
    <source>
        <dbReference type="EMBL" id="CRH06535.1"/>
    </source>
</evidence>
<keyword evidence="1" id="KW-0175">Coiled coil</keyword>
<dbReference type="Pfam" id="PF01527">
    <property type="entry name" value="HTH_Tnp_1"/>
    <property type="match status" value="1"/>
</dbReference>
<proteinExistence type="predicted"/>
<protein>
    <recommendedName>
        <fullName evidence="2">HTH psq-type domain-containing protein</fullName>
    </recommendedName>
</protein>
<gene>
    <name evidence="3" type="ORF">MAGMO_2376</name>
</gene>
<dbReference type="GO" id="GO:0004803">
    <property type="term" value="F:transposase activity"/>
    <property type="evidence" value="ECO:0007669"/>
    <property type="project" value="InterPro"/>
</dbReference>
<evidence type="ECO:0000259" key="2">
    <source>
        <dbReference type="PROSITE" id="PS50960"/>
    </source>
</evidence>
<evidence type="ECO:0000256" key="1">
    <source>
        <dbReference type="SAM" id="Coils"/>
    </source>
</evidence>
<dbReference type="PROSITE" id="PS50960">
    <property type="entry name" value="HTH_PSQ"/>
    <property type="match status" value="1"/>
</dbReference>
<dbReference type="InterPro" id="IPR007889">
    <property type="entry name" value="HTH_Psq"/>
</dbReference>
<dbReference type="Gene3D" id="1.10.10.60">
    <property type="entry name" value="Homeodomain-like"/>
    <property type="match status" value="1"/>
</dbReference>
<feature type="domain" description="HTH psq-type" evidence="2">
    <location>
        <begin position="1"/>
        <end position="50"/>
    </location>
</feature>
<dbReference type="SUPFAM" id="SSF46689">
    <property type="entry name" value="Homeodomain-like"/>
    <property type="match status" value="1"/>
</dbReference>
<dbReference type="GO" id="GO:0006313">
    <property type="term" value="P:DNA transposition"/>
    <property type="evidence" value="ECO:0007669"/>
    <property type="project" value="InterPro"/>
</dbReference>
<dbReference type="GO" id="GO:0003677">
    <property type="term" value="F:DNA binding"/>
    <property type="evidence" value="ECO:0007669"/>
    <property type="project" value="InterPro"/>
</dbReference>